<dbReference type="GO" id="GO:0042941">
    <property type="term" value="P:D-alanine transmembrane transport"/>
    <property type="evidence" value="ECO:0007669"/>
    <property type="project" value="TreeGrafter"/>
</dbReference>
<keyword evidence="7 10" id="KW-1133">Transmembrane helix</keyword>
<dbReference type="GO" id="GO:0005304">
    <property type="term" value="F:L-valine transmembrane transporter activity"/>
    <property type="evidence" value="ECO:0007669"/>
    <property type="project" value="TreeGrafter"/>
</dbReference>
<dbReference type="InterPro" id="IPR001851">
    <property type="entry name" value="ABC_transp_permease"/>
</dbReference>
<keyword evidence="8 10" id="KW-0472">Membrane</keyword>
<reference evidence="11" key="1">
    <citation type="journal article" date="2021" name="PeerJ">
        <title>Extensive microbial diversity within the chicken gut microbiome revealed by metagenomics and culture.</title>
        <authorList>
            <person name="Gilroy R."/>
            <person name="Ravi A."/>
            <person name="Getino M."/>
            <person name="Pursley I."/>
            <person name="Horton D.L."/>
            <person name="Alikhan N.F."/>
            <person name="Baker D."/>
            <person name="Gharbi K."/>
            <person name="Hall N."/>
            <person name="Watson M."/>
            <person name="Adriaenssens E.M."/>
            <person name="Foster-Nyarko E."/>
            <person name="Jarju S."/>
            <person name="Secka A."/>
            <person name="Antonio M."/>
            <person name="Oren A."/>
            <person name="Chaudhuri R.R."/>
            <person name="La Ragione R."/>
            <person name="Hildebrand F."/>
            <person name="Pallen M.J."/>
        </authorList>
    </citation>
    <scope>NUCLEOTIDE SEQUENCE</scope>
    <source>
        <strain evidence="11">CHK198-12963</strain>
    </source>
</reference>
<feature type="transmembrane region" description="Helical" evidence="10">
    <location>
        <begin position="6"/>
        <end position="26"/>
    </location>
</feature>
<evidence type="ECO:0000256" key="1">
    <source>
        <dbReference type="ARBA" id="ARBA00004651"/>
    </source>
</evidence>
<dbReference type="GO" id="GO:0015190">
    <property type="term" value="F:L-leucine transmembrane transporter activity"/>
    <property type="evidence" value="ECO:0007669"/>
    <property type="project" value="TreeGrafter"/>
</dbReference>
<dbReference type="InterPro" id="IPR052157">
    <property type="entry name" value="BCAA_transport_permease"/>
</dbReference>
<dbReference type="Pfam" id="PF02653">
    <property type="entry name" value="BPD_transp_2"/>
    <property type="match status" value="1"/>
</dbReference>
<sequence length="291" mass="30700">MLVQQIFNGLALGMGYALIAVGYSLVFGILRLVNFSHGAIYAFGAEMAMVFIGMNFGIIPGILASMLLTGILGVLIDKAALEPLRKKQSMPIASLITTIGISNIITNLMIVFLGSEKRNFPQIFGDGSFALGNITISVMQIMMCVVSLCLMLILVFIVYKTKVGLAMRASEQNAKAANMMGINVNFIISFTFFLAGVSATIAGALVGGYYQIVYPNMGFMAGLKAFAAAVLGGIGSLPGALLGGLIVGVSESMAATFLGSTYRDSVAFIILIIVLIVRPHGLFGRKGITKV</sequence>
<keyword evidence="5 10" id="KW-0812">Transmembrane</keyword>
<evidence type="ECO:0000256" key="5">
    <source>
        <dbReference type="ARBA" id="ARBA00022692"/>
    </source>
</evidence>
<gene>
    <name evidence="11" type="ORF">H9931_03670</name>
</gene>
<feature type="transmembrane region" description="Helical" evidence="10">
    <location>
        <begin position="180"/>
        <end position="206"/>
    </location>
</feature>
<reference evidence="11" key="2">
    <citation type="submission" date="2021-04" db="EMBL/GenBank/DDBJ databases">
        <authorList>
            <person name="Gilroy R."/>
        </authorList>
    </citation>
    <scope>NUCLEOTIDE SEQUENCE</scope>
    <source>
        <strain evidence="11">CHK198-12963</strain>
    </source>
</reference>
<comment type="similarity">
    <text evidence="9">Belongs to the binding-protein-dependent transport system permease family. LivHM subfamily.</text>
</comment>
<dbReference type="GO" id="GO:0015192">
    <property type="term" value="F:L-phenylalanine transmembrane transporter activity"/>
    <property type="evidence" value="ECO:0007669"/>
    <property type="project" value="TreeGrafter"/>
</dbReference>
<evidence type="ECO:0000256" key="7">
    <source>
        <dbReference type="ARBA" id="ARBA00022989"/>
    </source>
</evidence>
<evidence type="ECO:0000256" key="4">
    <source>
        <dbReference type="ARBA" id="ARBA00022519"/>
    </source>
</evidence>
<evidence type="ECO:0000313" key="12">
    <source>
        <dbReference type="Proteomes" id="UP000823863"/>
    </source>
</evidence>
<dbReference type="GO" id="GO:0005886">
    <property type="term" value="C:plasma membrane"/>
    <property type="evidence" value="ECO:0007669"/>
    <property type="project" value="UniProtKB-SubCell"/>
</dbReference>
<evidence type="ECO:0000313" key="11">
    <source>
        <dbReference type="EMBL" id="HJC65807.1"/>
    </source>
</evidence>
<evidence type="ECO:0000256" key="2">
    <source>
        <dbReference type="ARBA" id="ARBA00022448"/>
    </source>
</evidence>
<evidence type="ECO:0000256" key="6">
    <source>
        <dbReference type="ARBA" id="ARBA00022970"/>
    </source>
</evidence>
<comment type="caution">
    <text evidence="11">The sequence shown here is derived from an EMBL/GenBank/DDBJ whole genome shotgun (WGS) entry which is preliminary data.</text>
</comment>
<feature type="transmembrane region" description="Helical" evidence="10">
    <location>
        <begin position="134"/>
        <end position="159"/>
    </location>
</feature>
<dbReference type="GO" id="GO:0015808">
    <property type="term" value="P:L-alanine transport"/>
    <property type="evidence" value="ECO:0007669"/>
    <property type="project" value="TreeGrafter"/>
</dbReference>
<keyword evidence="3" id="KW-1003">Cell membrane</keyword>
<feature type="transmembrane region" description="Helical" evidence="10">
    <location>
        <begin position="261"/>
        <end position="281"/>
    </location>
</feature>
<dbReference type="AlphaFoldDB" id="A0A9D2PU70"/>
<dbReference type="EMBL" id="DWWB01000016">
    <property type="protein sequence ID" value="HJC65807.1"/>
    <property type="molecule type" value="Genomic_DNA"/>
</dbReference>
<evidence type="ECO:0000256" key="9">
    <source>
        <dbReference type="ARBA" id="ARBA00037998"/>
    </source>
</evidence>
<keyword evidence="2" id="KW-0813">Transport</keyword>
<accession>A0A9D2PU70</accession>
<dbReference type="PANTHER" id="PTHR11795">
    <property type="entry name" value="BRANCHED-CHAIN AMINO ACID TRANSPORT SYSTEM PERMEASE PROTEIN LIVH"/>
    <property type="match status" value="1"/>
</dbReference>
<comment type="subcellular location">
    <subcellularLocation>
        <location evidence="1">Cell membrane</location>
        <topology evidence="1">Multi-pass membrane protein</topology>
    </subcellularLocation>
</comment>
<dbReference type="GO" id="GO:1903806">
    <property type="term" value="P:L-isoleucine import across plasma membrane"/>
    <property type="evidence" value="ECO:0007669"/>
    <property type="project" value="TreeGrafter"/>
</dbReference>
<proteinExistence type="inferred from homology"/>
<evidence type="ECO:0000256" key="8">
    <source>
        <dbReference type="ARBA" id="ARBA00023136"/>
    </source>
</evidence>
<name>A0A9D2PU70_9FIRM</name>
<dbReference type="Proteomes" id="UP000823863">
    <property type="component" value="Unassembled WGS sequence"/>
</dbReference>
<feature type="transmembrane region" description="Helical" evidence="10">
    <location>
        <begin position="92"/>
        <end position="114"/>
    </location>
</feature>
<dbReference type="GO" id="GO:0015188">
    <property type="term" value="F:L-isoleucine transmembrane transporter activity"/>
    <property type="evidence" value="ECO:0007669"/>
    <property type="project" value="TreeGrafter"/>
</dbReference>
<keyword evidence="6" id="KW-0029">Amino-acid transport</keyword>
<evidence type="ECO:0000256" key="3">
    <source>
        <dbReference type="ARBA" id="ARBA00022475"/>
    </source>
</evidence>
<dbReference type="CDD" id="cd06582">
    <property type="entry name" value="TM_PBP1_LivH_like"/>
    <property type="match status" value="1"/>
</dbReference>
<organism evidence="11 12">
    <name type="scientific">Candidatus Enterocloster excrementigallinarum</name>
    <dbReference type="NCBI Taxonomy" id="2838558"/>
    <lineage>
        <taxon>Bacteria</taxon>
        <taxon>Bacillati</taxon>
        <taxon>Bacillota</taxon>
        <taxon>Clostridia</taxon>
        <taxon>Lachnospirales</taxon>
        <taxon>Lachnospiraceae</taxon>
        <taxon>Enterocloster</taxon>
    </lineage>
</organism>
<feature type="transmembrane region" description="Helical" evidence="10">
    <location>
        <begin position="226"/>
        <end position="249"/>
    </location>
</feature>
<protein>
    <submittedName>
        <fullName evidence="11">Branched-chain amino acid ABC transporter permease</fullName>
    </submittedName>
</protein>
<evidence type="ECO:0000256" key="10">
    <source>
        <dbReference type="SAM" id="Phobius"/>
    </source>
</evidence>
<keyword evidence="4" id="KW-0997">Cell inner membrane</keyword>
<dbReference type="PANTHER" id="PTHR11795:SF371">
    <property type="entry name" value="HIGH-AFFINITY BRANCHED-CHAIN AMINO ACID TRANSPORT SYSTEM PERMEASE PROTEIN LIVH"/>
    <property type="match status" value="1"/>
</dbReference>